<sequence length="55" mass="6355">MLLNGACIGERIQQNKHILLFQLRATFVEVYFTSKGDRILSSRKFRSPVGLKPYL</sequence>
<evidence type="ECO:0000313" key="2">
    <source>
        <dbReference type="Proteomes" id="UP001501725"/>
    </source>
</evidence>
<dbReference type="EMBL" id="BAABGY010000007">
    <property type="protein sequence ID" value="GAA4329217.1"/>
    <property type="molecule type" value="Genomic_DNA"/>
</dbReference>
<comment type="caution">
    <text evidence="1">The sequence shown here is derived from an EMBL/GenBank/DDBJ whole genome shotgun (WGS) entry which is preliminary data.</text>
</comment>
<keyword evidence="2" id="KW-1185">Reference proteome</keyword>
<dbReference type="Proteomes" id="UP001501725">
    <property type="component" value="Unassembled WGS sequence"/>
</dbReference>
<reference evidence="2" key="1">
    <citation type="journal article" date="2019" name="Int. J. Syst. Evol. Microbiol.">
        <title>The Global Catalogue of Microorganisms (GCM) 10K type strain sequencing project: providing services to taxonomists for standard genome sequencing and annotation.</title>
        <authorList>
            <consortium name="The Broad Institute Genomics Platform"/>
            <consortium name="The Broad Institute Genome Sequencing Center for Infectious Disease"/>
            <person name="Wu L."/>
            <person name="Ma J."/>
        </authorList>
    </citation>
    <scope>NUCLEOTIDE SEQUENCE [LARGE SCALE GENOMIC DNA]</scope>
    <source>
        <strain evidence="2">JCM 17919</strain>
    </source>
</reference>
<accession>A0ABP8GSD8</accession>
<organism evidence="1 2">
    <name type="scientific">Flaviaesturariibacter amylovorans</name>
    <dbReference type="NCBI Taxonomy" id="1084520"/>
    <lineage>
        <taxon>Bacteria</taxon>
        <taxon>Pseudomonadati</taxon>
        <taxon>Bacteroidota</taxon>
        <taxon>Chitinophagia</taxon>
        <taxon>Chitinophagales</taxon>
        <taxon>Chitinophagaceae</taxon>
        <taxon>Flaviaestuariibacter</taxon>
    </lineage>
</organism>
<name>A0ABP8GSD8_9BACT</name>
<gene>
    <name evidence="1" type="ORF">GCM10023184_19620</name>
</gene>
<protein>
    <submittedName>
        <fullName evidence="1">Uncharacterized protein</fullName>
    </submittedName>
</protein>
<proteinExistence type="predicted"/>
<evidence type="ECO:0000313" key="1">
    <source>
        <dbReference type="EMBL" id="GAA4329217.1"/>
    </source>
</evidence>